<dbReference type="STRING" id="92487.SAMN02745130_02891"/>
<dbReference type="SUPFAM" id="SSF50978">
    <property type="entry name" value="WD40 repeat-like"/>
    <property type="match status" value="1"/>
</dbReference>
<dbReference type="InterPro" id="IPR036322">
    <property type="entry name" value="WD40_repeat_dom_sf"/>
</dbReference>
<dbReference type="Pfam" id="PF13646">
    <property type="entry name" value="HEAT_2"/>
    <property type="match status" value="3"/>
</dbReference>
<organism evidence="1 2">
    <name type="scientific">Thiothrix eikelboomii</name>
    <dbReference type="NCBI Taxonomy" id="92487"/>
    <lineage>
        <taxon>Bacteria</taxon>
        <taxon>Pseudomonadati</taxon>
        <taxon>Pseudomonadota</taxon>
        <taxon>Gammaproteobacteria</taxon>
        <taxon>Thiotrichales</taxon>
        <taxon>Thiotrichaceae</taxon>
        <taxon>Thiothrix</taxon>
    </lineage>
</organism>
<evidence type="ECO:0000313" key="2">
    <source>
        <dbReference type="Proteomes" id="UP000190460"/>
    </source>
</evidence>
<dbReference type="RefSeq" id="WP_078923344.1">
    <property type="nucleotide sequence ID" value="NZ_FUYB01000016.1"/>
</dbReference>
<protein>
    <submittedName>
        <fullName evidence="1">Chromosome partitioning protein, ParB family</fullName>
    </submittedName>
</protein>
<sequence>MIHLLHAYRGQIQGLLSQGAHSIFVTQHPENQATELYRLNTSTENTQLQCELLPCSATALVGNTEQLWLSGTDGKLYSSAFKEGKVQPVGTVDFSASSVLGLGLLAHQRLAVLQAKQLSILDLTTQQLTQCFELTEAATTLATSLDGLSLVLGFRNGHIAVYHAETTNDLSLASEGAVHQGQVTALLFATNNLQFYSAGADKKLFLTHAYGRLQPVDKGKTNHHEAPITALLLGKERLFTGAADKSLKAWAYSGGQPTTLKQGLANIAFLGLIDYLAKPALLVAGTDASLRVVSLTEEEKLGEIKLVIHDGYALAKELASRSDPQEREQALNLLAEYNDKPAFDLLDNQLKQEQDRSLREQLIKLVAKSKHPRALSLLATATQDTRHDTVRQQAFKAWVSQLAIDDLQPYERALATRQLDIGKQALTALATLAKDQPRAEQILVQALSHPKASLRLYALSLLEAIYGLSPKASLQALKVAHPDLQSAALIRLYQRQLLQDLEVQRALLLAQADQDAKLRHTAFLVAILSQTQLTQVLKALEPDLARQLQELEDFELLSTHPAKPVKTHKTTQKEAAKLIKSLEFADYNVLLQGMSNRHADISFLAAFALAVLQDQRAFGMLLVLSQASSVAIRAGVGRAFAWLNQADSIPSLEILLNDPAPEVRDAAFTALQKLQANALLTVERGFASQHQDIHARSLKSLLDNLVESEPALSLLPIALNDPFEPIRQETFKACLNRQLGGSMLPTLRLLLNSRYENLHREVLNELMATSRVLPVVAWVEQLLVELLNDSFASVRTEALCFALTEKKRFDRQLVLARAVSSQFLDVQRAALDYIQNHPSQANQAHLPTLLKSEHEHLRNLAIQLLVDADQRTALLPALSSPYDEVQVTAAHALAKWGEPAALTTLEALLARPEPTLKPAKDHWLRTTAQALSGLGLTAAPSAFPTIQRYLQAPYPALVTAAAKALPDVASIDQLPSLLAWQADERPVVRAHAGLALALLGQPQAKAVLADRQLIEQQLNVSQRLAAQLALETATPLNLQRFLQESSSLIPAVLALASHEFLLYSAEPILSTWALSINQPDLQQFCADLLVRYSDEAARWGYLEQWLKQQQGRDSKDQDKCWPFDRANLEQIATVLVYGSGQLKAYLLALLVRLPAGMTGQAWQLEYAAFTQRFATQIKHATTNSLTLAAAKPLQSVWNQRAFGAYLGLLRQDYPPAIRHDVLSLRLKALRSLQDLAQRDTSLQASVVSSFLTLLNHEQIELRLFAFETLQTMKVDWALLGHTATTSPRADIARKGLELLIKHYPRPQAQQLLQTFIGSNHELLAPEAWKLYSTDLGLVKAAPDALQSNFTSLRVQIVQELAAHYTEAAVPALLVEASMNSLMAVALQAAETLAQHNHPQALKALISLFNRGTETQKAAVLTAMRGLPSAEPAHWLLNYLNTEYLAKELINLSYEVIASQRPITLFKPLLQRLEQQPKQAKALIKALTRITGFDQRIEDYQDEAADQTWLAQQFPRHEDLLIQLFNHLIRLNYLQEASELADALGWVQSKAADQALANALPVLDTGQLKPILQAMSYRAWKRAGQVNGLLTMLAHKDLDLQFLAAEGLANSGHQQGFSILMAALDYQKNDAFRQRATLALGKSGDERALDKLMQLAEDKEHYLHEVALEAMGHLGQGERGEHIFKQIKTRLLNAEYFSELNKHALNGLRWLNTQAAWALVQAYAADNSHSIADRVHAIYLLQYRDTETTREFLLKILREEASEPERVAEALNTANRLWKVQANTASAVDYALLQGHFPELDPKLVARVIKTAPTAQLLELIGADYPHQATDQPKILAQIGQGLLNRSDYSVEALPALLAANKPEVVELIARLIGRRAQLSPSLARSLEQALDTYFTRWQSAYQRLEQKPTESERQQTEQALAKTLAQLLWTLVQHHLHPARLLQLLTTENKAERGFQIQILTALLAVAKLSEQPVLGALVSLQSSAVLQVSRLANQLLAKHQPKAELDWQRLITQPETLLQDRFTQALSAAAASPAHQAQVLPLLIAKQAVTRLAQIANDPQQQEALRLGAIEGLARMSTPNAEVALQQIKTAAKDEDISKAAYRALRRWQRSQAKASTGVSA</sequence>
<dbReference type="InterPro" id="IPR004155">
    <property type="entry name" value="PBS_lyase_HEAT"/>
</dbReference>
<dbReference type="Proteomes" id="UP000190460">
    <property type="component" value="Unassembled WGS sequence"/>
</dbReference>
<dbReference type="Gene3D" id="2.130.10.10">
    <property type="entry name" value="YVTN repeat-like/Quinoprotein amine dehydrogenase"/>
    <property type="match status" value="1"/>
</dbReference>
<reference evidence="1 2" key="1">
    <citation type="submission" date="2017-02" db="EMBL/GenBank/DDBJ databases">
        <authorList>
            <person name="Peterson S.W."/>
        </authorList>
    </citation>
    <scope>NUCLEOTIDE SEQUENCE [LARGE SCALE GENOMIC DNA]</scope>
    <source>
        <strain evidence="1 2">ATCC 49788</strain>
    </source>
</reference>
<dbReference type="InterPro" id="IPR011989">
    <property type="entry name" value="ARM-like"/>
</dbReference>
<dbReference type="EMBL" id="FUYB01000016">
    <property type="protein sequence ID" value="SKA87891.1"/>
    <property type="molecule type" value="Genomic_DNA"/>
</dbReference>
<accession>A0A1T4XFP6</accession>
<dbReference type="OrthoDB" id="5618659at2"/>
<gene>
    <name evidence="1" type="ORF">SAMN02745130_02891</name>
</gene>
<dbReference type="InterPro" id="IPR015943">
    <property type="entry name" value="WD40/YVTN_repeat-like_dom_sf"/>
</dbReference>
<proteinExistence type="predicted"/>
<name>A0A1T4XFP6_9GAMM</name>
<evidence type="ECO:0000313" key="1">
    <source>
        <dbReference type="EMBL" id="SKA87891.1"/>
    </source>
</evidence>
<dbReference type="Gene3D" id="1.25.10.10">
    <property type="entry name" value="Leucine-rich Repeat Variant"/>
    <property type="match status" value="5"/>
</dbReference>
<dbReference type="InterPro" id="IPR016024">
    <property type="entry name" value="ARM-type_fold"/>
</dbReference>
<dbReference type="SUPFAM" id="SSF48371">
    <property type="entry name" value="ARM repeat"/>
    <property type="match status" value="4"/>
</dbReference>
<keyword evidence="2" id="KW-1185">Reference proteome</keyword>
<dbReference type="SMART" id="SM00567">
    <property type="entry name" value="EZ_HEAT"/>
    <property type="match status" value="11"/>
</dbReference>